<evidence type="ECO:0000313" key="2">
    <source>
        <dbReference type="Proteomes" id="UP000539075"/>
    </source>
</evidence>
<name>A0A7W8FHD9_9BACT</name>
<reference evidence="1 2" key="1">
    <citation type="submission" date="2020-08" db="EMBL/GenBank/DDBJ databases">
        <title>Genomic Encyclopedia of Type Strains, Phase IV (KMG-IV): sequencing the most valuable type-strain genomes for metagenomic binning, comparative biology and taxonomic classification.</title>
        <authorList>
            <person name="Goeker M."/>
        </authorList>
    </citation>
    <scope>NUCLEOTIDE SEQUENCE [LARGE SCALE GENOMIC DNA]</scope>
    <source>
        <strain evidence="1 2">DSM 11275</strain>
    </source>
</reference>
<evidence type="ECO:0000313" key="1">
    <source>
        <dbReference type="EMBL" id="MBB5144755.1"/>
    </source>
</evidence>
<dbReference type="Proteomes" id="UP000539075">
    <property type="component" value="Unassembled WGS sequence"/>
</dbReference>
<accession>A0A7W8FHD9</accession>
<gene>
    <name evidence="1" type="ORF">HNQ38_002873</name>
</gene>
<sequence>SFHWDGLLQRFLGYLMHTRFSRAGPSHHFKVEMLRWLREQTPAVEA</sequence>
<comment type="caution">
    <text evidence="1">The sequence shown here is derived from an EMBL/GenBank/DDBJ whole genome shotgun (WGS) entry which is preliminary data.</text>
</comment>
<keyword evidence="2" id="KW-1185">Reference proteome</keyword>
<proteinExistence type="predicted"/>
<dbReference type="EMBL" id="JACHGO010000011">
    <property type="protein sequence ID" value="MBB5144755.1"/>
    <property type="molecule type" value="Genomic_DNA"/>
</dbReference>
<feature type="non-terminal residue" evidence="1">
    <location>
        <position position="1"/>
    </location>
</feature>
<protein>
    <submittedName>
        <fullName evidence="1">Uncharacterized protein</fullName>
    </submittedName>
</protein>
<dbReference type="AlphaFoldDB" id="A0A7W8FHD9"/>
<organism evidence="1 2">
    <name type="scientific">Desulfovibrio intestinalis</name>
    <dbReference type="NCBI Taxonomy" id="58621"/>
    <lineage>
        <taxon>Bacteria</taxon>
        <taxon>Pseudomonadati</taxon>
        <taxon>Thermodesulfobacteriota</taxon>
        <taxon>Desulfovibrionia</taxon>
        <taxon>Desulfovibrionales</taxon>
        <taxon>Desulfovibrionaceae</taxon>
        <taxon>Desulfovibrio</taxon>
    </lineage>
</organism>